<dbReference type="STRING" id="1227739.Hsw_0054"/>
<keyword evidence="2" id="KW-1185">Reference proteome</keyword>
<accession>W8ER85</accession>
<dbReference type="KEGG" id="hsw:Hsw_0054"/>
<gene>
    <name evidence="1" type="ORF">Hsw_0054</name>
</gene>
<proteinExistence type="predicted"/>
<sequence length="38" mass="4392">MSRLYTVQQPLNQSRTAIRILRPEEAACIMQAASSFFY</sequence>
<evidence type="ECO:0000313" key="2">
    <source>
        <dbReference type="Proteomes" id="UP000019423"/>
    </source>
</evidence>
<protein>
    <submittedName>
        <fullName evidence="1">Uncharacterized protein</fullName>
    </submittedName>
</protein>
<name>W8ER85_9BACT</name>
<dbReference type="Proteomes" id="UP000019423">
    <property type="component" value="Chromosome"/>
</dbReference>
<reference evidence="1 2" key="1">
    <citation type="submission" date="2014-01" db="EMBL/GenBank/DDBJ databases">
        <title>Complete genome sequence of ionizing-radiation resistance bacterium Hymenobacter swuensis DY53.</title>
        <authorList>
            <person name="Jung J.-H."/>
            <person name="Jeong S.-W."/>
            <person name="Joe M.-H."/>
            <person name="Cho y.-j."/>
            <person name="Kim M.-K."/>
            <person name="Lim S.-Y."/>
        </authorList>
    </citation>
    <scope>NUCLEOTIDE SEQUENCE [LARGE SCALE GENOMIC DNA]</scope>
    <source>
        <strain evidence="1 2">DY53</strain>
    </source>
</reference>
<dbReference type="HOGENOM" id="CLU_3328785_0_0_10"/>
<dbReference type="AlphaFoldDB" id="W8ER85"/>
<organism evidence="1 2">
    <name type="scientific">Hymenobacter swuensis DY53</name>
    <dbReference type="NCBI Taxonomy" id="1227739"/>
    <lineage>
        <taxon>Bacteria</taxon>
        <taxon>Pseudomonadati</taxon>
        <taxon>Bacteroidota</taxon>
        <taxon>Cytophagia</taxon>
        <taxon>Cytophagales</taxon>
        <taxon>Hymenobacteraceae</taxon>
        <taxon>Hymenobacter</taxon>
    </lineage>
</organism>
<dbReference type="EMBL" id="CP007145">
    <property type="protein sequence ID" value="AHJ95649.1"/>
    <property type="molecule type" value="Genomic_DNA"/>
</dbReference>
<evidence type="ECO:0000313" key="1">
    <source>
        <dbReference type="EMBL" id="AHJ95649.1"/>
    </source>
</evidence>